<protein>
    <submittedName>
        <fullName evidence="2 3">Uncharacterized protein LOC107272671</fullName>
    </submittedName>
</protein>
<dbReference type="PROSITE" id="PS51257">
    <property type="entry name" value="PROKAR_LIPOPROTEIN"/>
    <property type="match status" value="1"/>
</dbReference>
<keyword evidence="1" id="KW-1185">Reference proteome</keyword>
<reference evidence="2 3" key="1">
    <citation type="submission" date="2025-04" db="UniProtKB">
        <authorList>
            <consortium name="RefSeq"/>
        </authorList>
    </citation>
    <scope>IDENTIFICATION</scope>
</reference>
<dbReference type="RefSeq" id="XP_015605547.1">
    <property type="nucleotide sequence ID" value="XM_015750061.2"/>
</dbReference>
<sequence length="146" mass="16848">MPRSGESPHATAIFTSCNSRVQGRIRRRTRPGMHYRHLLATSQCVSESLPVFPQFRSTQCWNDSIPDILCDHYFRNVPVNIPTIQFHPDTSYHVTARMNVGTRCHPIAQPISGDTEKSSVRENSVKFWNIIRYKGTEFTRRRVTCV</sequence>
<dbReference type="GeneID" id="107272671"/>
<evidence type="ECO:0000313" key="3">
    <source>
        <dbReference type="RefSeq" id="XP_015605547.1"/>
    </source>
</evidence>
<name>A0AAJ7FS41_CEPCN</name>
<dbReference type="KEGG" id="ccin:107272671"/>
<dbReference type="AlphaFoldDB" id="A0AAJ7FS41"/>
<dbReference type="RefSeq" id="XP_015605546.1">
    <property type="nucleotide sequence ID" value="XM_015750060.2"/>
</dbReference>
<evidence type="ECO:0000313" key="2">
    <source>
        <dbReference type="RefSeq" id="XP_015605546.1"/>
    </source>
</evidence>
<proteinExistence type="predicted"/>
<dbReference type="Proteomes" id="UP000694920">
    <property type="component" value="Unplaced"/>
</dbReference>
<gene>
    <name evidence="2 3" type="primary">LOC107272671</name>
</gene>
<organism evidence="1 2">
    <name type="scientific">Cephus cinctus</name>
    <name type="common">Wheat stem sawfly</name>
    <dbReference type="NCBI Taxonomy" id="211228"/>
    <lineage>
        <taxon>Eukaryota</taxon>
        <taxon>Metazoa</taxon>
        <taxon>Ecdysozoa</taxon>
        <taxon>Arthropoda</taxon>
        <taxon>Hexapoda</taxon>
        <taxon>Insecta</taxon>
        <taxon>Pterygota</taxon>
        <taxon>Neoptera</taxon>
        <taxon>Endopterygota</taxon>
        <taxon>Hymenoptera</taxon>
        <taxon>Cephoidea</taxon>
        <taxon>Cephidae</taxon>
        <taxon>Cephus</taxon>
    </lineage>
</organism>
<evidence type="ECO:0000313" key="1">
    <source>
        <dbReference type="Proteomes" id="UP000694920"/>
    </source>
</evidence>
<accession>A0AAJ7FS41</accession>